<evidence type="ECO:0000259" key="5">
    <source>
        <dbReference type="Pfam" id="PF00535"/>
    </source>
</evidence>
<dbReference type="PANTHER" id="PTHR10859">
    <property type="entry name" value="GLYCOSYL TRANSFERASE"/>
    <property type="match status" value="1"/>
</dbReference>
<keyword evidence="2" id="KW-0812">Transmembrane</keyword>
<gene>
    <name evidence="7" type="ORF">NE695_17385</name>
</gene>
<name>A0ABT1S414_9FIRM</name>
<keyword evidence="3" id="KW-1133">Transmembrane helix</keyword>
<dbReference type="Gene3D" id="3.90.550.10">
    <property type="entry name" value="Spore Coat Polysaccharide Biosynthesis Protein SpsA, Chain A"/>
    <property type="match status" value="1"/>
</dbReference>
<protein>
    <submittedName>
        <fullName evidence="7">Bifunctional glycosyltransferase family 2/GtrA family protein</fullName>
    </submittedName>
</protein>
<dbReference type="GeneID" id="90531224"/>
<comment type="subcellular location">
    <subcellularLocation>
        <location evidence="1">Membrane</location>
        <topology evidence="1">Multi-pass membrane protein</topology>
    </subcellularLocation>
</comment>
<evidence type="ECO:0000256" key="2">
    <source>
        <dbReference type="ARBA" id="ARBA00022692"/>
    </source>
</evidence>
<evidence type="ECO:0000256" key="4">
    <source>
        <dbReference type="ARBA" id="ARBA00023136"/>
    </source>
</evidence>
<proteinExistence type="predicted"/>
<dbReference type="CDD" id="cd04179">
    <property type="entry name" value="DPM_DPG-synthase_like"/>
    <property type="match status" value="1"/>
</dbReference>
<evidence type="ECO:0000313" key="7">
    <source>
        <dbReference type="EMBL" id="MCQ4841687.1"/>
    </source>
</evidence>
<sequence>MAVSILIPAFNPDLNLPAYVRELCEAGFSHIVVIDDGSFQEKQEIFQRLETEYGCLVLRHAVNMGKGRALKDALNYYQVFLSRECSGVITADCDGQHTVEDIRRMGQAMEEHPDSLILGARDFDQKSVPAKSRVGNKLTRTVMRLFYGGKISDTQTGLRAIPNSLVEEYLTLPGERFEFETAMLLTALRRKTRIEEVPIQTVYLDGNKSTHFRPVADSWAIYKLILGTFFKYSLSSLSSCLIDFALFQLLLLALGSLSWEVKVTLATVGARVCSSLYNYAVNRQLVFSRGRLGKGTFLKYYILCAAQMLCSAGGVLLFCQWARLPELPAKIVVDGVLFFISYRIQRNWVFAERGEKEKS</sequence>
<comment type="caution">
    <text evidence="7">The sequence shown here is derived from an EMBL/GenBank/DDBJ whole genome shotgun (WGS) entry which is preliminary data.</text>
</comment>
<organism evidence="7 8">
    <name type="scientific">Neglectibacter timonensis</name>
    <dbReference type="NCBI Taxonomy" id="1776382"/>
    <lineage>
        <taxon>Bacteria</taxon>
        <taxon>Bacillati</taxon>
        <taxon>Bacillota</taxon>
        <taxon>Clostridia</taxon>
        <taxon>Eubacteriales</taxon>
        <taxon>Oscillospiraceae</taxon>
        <taxon>Neglectibacter</taxon>
    </lineage>
</organism>
<evidence type="ECO:0000256" key="3">
    <source>
        <dbReference type="ARBA" id="ARBA00022989"/>
    </source>
</evidence>
<feature type="domain" description="Glycosyltransferase 2-like" evidence="5">
    <location>
        <begin position="4"/>
        <end position="169"/>
    </location>
</feature>
<accession>A0ABT1S414</accession>
<keyword evidence="4" id="KW-0472">Membrane</keyword>
<dbReference type="Pfam" id="PF00535">
    <property type="entry name" value="Glycos_transf_2"/>
    <property type="match status" value="1"/>
</dbReference>
<dbReference type="SUPFAM" id="SSF53448">
    <property type="entry name" value="Nucleotide-diphospho-sugar transferases"/>
    <property type="match status" value="1"/>
</dbReference>
<evidence type="ECO:0000313" key="8">
    <source>
        <dbReference type="Proteomes" id="UP001524473"/>
    </source>
</evidence>
<dbReference type="InterPro" id="IPR007267">
    <property type="entry name" value="GtrA_DPMS_TM"/>
</dbReference>
<keyword evidence="8" id="KW-1185">Reference proteome</keyword>
<evidence type="ECO:0000259" key="6">
    <source>
        <dbReference type="Pfam" id="PF04138"/>
    </source>
</evidence>
<evidence type="ECO:0000256" key="1">
    <source>
        <dbReference type="ARBA" id="ARBA00004141"/>
    </source>
</evidence>
<feature type="domain" description="GtrA/DPMS transmembrane" evidence="6">
    <location>
        <begin position="231"/>
        <end position="350"/>
    </location>
</feature>
<dbReference type="PANTHER" id="PTHR10859:SF114">
    <property type="entry name" value="DOLICHOL-PHOSPHATE MANNOSYLTRANSFERASE"/>
    <property type="match status" value="1"/>
</dbReference>
<dbReference type="EMBL" id="JANFZH010000064">
    <property type="protein sequence ID" value="MCQ4841687.1"/>
    <property type="molecule type" value="Genomic_DNA"/>
</dbReference>
<reference evidence="7 8" key="1">
    <citation type="submission" date="2022-06" db="EMBL/GenBank/DDBJ databases">
        <title>Isolation of gut microbiota from human fecal samples.</title>
        <authorList>
            <person name="Pamer E.G."/>
            <person name="Barat B."/>
            <person name="Waligurski E."/>
            <person name="Medina S."/>
            <person name="Paddock L."/>
            <person name="Mostad J."/>
        </authorList>
    </citation>
    <scope>NUCLEOTIDE SEQUENCE [LARGE SCALE GENOMIC DNA]</scope>
    <source>
        <strain evidence="7 8">DFI.9.73</strain>
    </source>
</reference>
<dbReference type="InterPro" id="IPR029044">
    <property type="entry name" value="Nucleotide-diphossugar_trans"/>
</dbReference>
<dbReference type="InterPro" id="IPR001173">
    <property type="entry name" value="Glyco_trans_2-like"/>
</dbReference>
<dbReference type="Proteomes" id="UP001524473">
    <property type="component" value="Unassembled WGS sequence"/>
</dbReference>
<dbReference type="RefSeq" id="WP_066860655.1">
    <property type="nucleotide sequence ID" value="NZ_CABKVV010000010.1"/>
</dbReference>
<dbReference type="Pfam" id="PF04138">
    <property type="entry name" value="GtrA_DPMS_TM"/>
    <property type="match status" value="1"/>
</dbReference>